<dbReference type="RefSeq" id="XP_001835537.2">
    <property type="nucleotide sequence ID" value="XM_001835485.2"/>
</dbReference>
<reference evidence="4 5" key="1">
    <citation type="journal article" date="2010" name="Proc. Natl. Acad. Sci. U.S.A.">
        <title>Insights into evolution of multicellular fungi from the assembled chromosomes of the mushroom Coprinopsis cinerea (Coprinus cinereus).</title>
        <authorList>
            <person name="Stajich J.E."/>
            <person name="Wilke S.K."/>
            <person name="Ahren D."/>
            <person name="Au C.H."/>
            <person name="Birren B.W."/>
            <person name="Borodovsky M."/>
            <person name="Burns C."/>
            <person name="Canback B."/>
            <person name="Casselton L.A."/>
            <person name="Cheng C.K."/>
            <person name="Deng J."/>
            <person name="Dietrich F.S."/>
            <person name="Fargo D.C."/>
            <person name="Farman M.L."/>
            <person name="Gathman A.C."/>
            <person name="Goldberg J."/>
            <person name="Guigo R."/>
            <person name="Hoegger P.J."/>
            <person name="Hooker J.B."/>
            <person name="Huggins A."/>
            <person name="James T.Y."/>
            <person name="Kamada T."/>
            <person name="Kilaru S."/>
            <person name="Kodira C."/>
            <person name="Kues U."/>
            <person name="Kupfer D."/>
            <person name="Kwan H.S."/>
            <person name="Lomsadze A."/>
            <person name="Li W."/>
            <person name="Lilly W.W."/>
            <person name="Ma L.J."/>
            <person name="Mackey A.J."/>
            <person name="Manning G."/>
            <person name="Martin F."/>
            <person name="Muraguchi H."/>
            <person name="Natvig D.O."/>
            <person name="Palmerini H."/>
            <person name="Ramesh M.A."/>
            <person name="Rehmeyer C.J."/>
            <person name="Roe B.A."/>
            <person name="Shenoy N."/>
            <person name="Stanke M."/>
            <person name="Ter-Hovhannisyan V."/>
            <person name="Tunlid A."/>
            <person name="Velagapudi R."/>
            <person name="Vision T.J."/>
            <person name="Zeng Q."/>
            <person name="Zolan M.E."/>
            <person name="Pukkila P.J."/>
        </authorList>
    </citation>
    <scope>NUCLEOTIDE SEQUENCE [LARGE SCALE GENOMIC DNA]</scope>
    <source>
        <strain evidence="5">Okayama-7 / 130 / ATCC MYA-4618 / FGSC 9003</strain>
    </source>
</reference>
<dbReference type="STRING" id="240176.A8NQE3"/>
<dbReference type="HOGENOM" id="CLU_121521_0_0_1"/>
<dbReference type="GO" id="GO:0005634">
    <property type="term" value="C:nucleus"/>
    <property type="evidence" value="ECO:0007669"/>
    <property type="project" value="UniProtKB-ARBA"/>
</dbReference>
<dbReference type="OrthoDB" id="10002170at2759"/>
<evidence type="ECO:0000256" key="1">
    <source>
        <dbReference type="ARBA" id="ARBA00006091"/>
    </source>
</evidence>
<evidence type="ECO:0000313" key="4">
    <source>
        <dbReference type="EMBL" id="EAU86322.2"/>
    </source>
</evidence>
<comment type="caution">
    <text evidence="4">The sequence shown here is derived from an EMBL/GenBank/DDBJ whole genome shotgun (WGS) entry which is preliminary data.</text>
</comment>
<dbReference type="PANTHER" id="PTHR28582:SF1">
    <property type="entry name" value="TRNA-SPLICING ENDONUCLEASE SUBUNIT SEN15"/>
    <property type="match status" value="1"/>
</dbReference>
<dbReference type="GO" id="GO:0003676">
    <property type="term" value="F:nucleic acid binding"/>
    <property type="evidence" value="ECO:0007669"/>
    <property type="project" value="InterPro"/>
</dbReference>
<dbReference type="VEuPathDB" id="FungiDB:CC1G_08046"/>
<dbReference type="PANTHER" id="PTHR28582">
    <property type="entry name" value="TRNA-SPLICING ENDONUCLEASE SUBUNIT SEN15"/>
    <property type="match status" value="1"/>
</dbReference>
<dbReference type="OMA" id="STDWIRT"/>
<proteinExistence type="inferred from homology"/>
<dbReference type="KEGG" id="cci:CC1G_08046"/>
<keyword evidence="2" id="KW-0819">tRNA processing</keyword>
<accession>A8NQE3</accession>
<organism evidence="4 5">
    <name type="scientific">Coprinopsis cinerea (strain Okayama-7 / 130 / ATCC MYA-4618 / FGSC 9003)</name>
    <name type="common">Inky cap fungus</name>
    <name type="synonym">Hormographiella aspergillata</name>
    <dbReference type="NCBI Taxonomy" id="240176"/>
    <lineage>
        <taxon>Eukaryota</taxon>
        <taxon>Fungi</taxon>
        <taxon>Dikarya</taxon>
        <taxon>Basidiomycota</taxon>
        <taxon>Agaricomycotina</taxon>
        <taxon>Agaricomycetes</taxon>
        <taxon>Agaricomycetidae</taxon>
        <taxon>Agaricales</taxon>
        <taxon>Agaricineae</taxon>
        <taxon>Psathyrellaceae</taxon>
        <taxon>Coprinopsis</taxon>
    </lineage>
</organism>
<dbReference type="AlphaFoldDB" id="A8NQE3"/>
<dbReference type="InterPro" id="IPR036167">
    <property type="entry name" value="tRNA_intron_Endo_cat-like_sf"/>
</dbReference>
<dbReference type="eggNOG" id="ENOG502SC4F">
    <property type="taxonomic scope" value="Eukaryota"/>
</dbReference>
<gene>
    <name evidence="4" type="ORF">CC1G_08046</name>
</gene>
<dbReference type="Proteomes" id="UP000001861">
    <property type="component" value="Unassembled WGS sequence"/>
</dbReference>
<evidence type="ECO:0000313" key="5">
    <source>
        <dbReference type="Proteomes" id="UP000001861"/>
    </source>
</evidence>
<keyword evidence="5" id="KW-1185">Reference proteome</keyword>
<dbReference type="Gene3D" id="3.40.1350.10">
    <property type="match status" value="1"/>
</dbReference>
<dbReference type="GeneID" id="6012069"/>
<dbReference type="InParanoid" id="A8NQE3"/>
<dbReference type="Pfam" id="PF09631">
    <property type="entry name" value="Sen15"/>
    <property type="match status" value="1"/>
</dbReference>
<evidence type="ECO:0000259" key="3">
    <source>
        <dbReference type="Pfam" id="PF09631"/>
    </source>
</evidence>
<feature type="domain" description="tRNA-splicing endonuclease subunit Sen15" evidence="3">
    <location>
        <begin position="93"/>
        <end position="191"/>
    </location>
</feature>
<comment type="similarity">
    <text evidence="1">Belongs to the SEN15 family.</text>
</comment>
<sequence length="193" mass="20979">MALSGILMAVVGVMNERVPPKEILGGGAGPKACVGIREPYLCPDFAGRLLVDRDDDHDETADIGHDGMESHPSYPAVAGLLKKYPNSAASLFQTYNDLNYAQEWADMAVVDLGDDFGRGAIRGRRKRGLEDGGGFQDQVSYAMPCSLSEILSFDQLRGAFDRLDTKEIYLAITSEDSSIVYYKLSQGIVKPPV</sequence>
<dbReference type="InterPro" id="IPR011856">
    <property type="entry name" value="tRNA_endonuc-like_dom_sf"/>
</dbReference>
<dbReference type="SUPFAM" id="SSF53032">
    <property type="entry name" value="tRNA-intron endonuclease catalytic domain-like"/>
    <property type="match status" value="1"/>
</dbReference>
<dbReference type="InterPro" id="IPR018593">
    <property type="entry name" value="tRNA-endonuc_su_Sen15"/>
</dbReference>
<dbReference type="GO" id="GO:0006388">
    <property type="term" value="P:tRNA splicing, via endonucleolytic cleavage and ligation"/>
    <property type="evidence" value="ECO:0007669"/>
    <property type="project" value="InterPro"/>
</dbReference>
<dbReference type="EMBL" id="AACS02000008">
    <property type="protein sequence ID" value="EAU86322.2"/>
    <property type="molecule type" value="Genomic_DNA"/>
</dbReference>
<name>A8NQE3_COPC7</name>
<protein>
    <recommendedName>
        <fullName evidence="3">tRNA-splicing endonuclease subunit Sen15 domain-containing protein</fullName>
    </recommendedName>
</protein>
<evidence type="ECO:0000256" key="2">
    <source>
        <dbReference type="ARBA" id="ARBA00022694"/>
    </source>
</evidence>